<comment type="caution">
    <text evidence="1">The sequence shown here is derived from an EMBL/GenBank/DDBJ whole genome shotgun (WGS) entry which is preliminary data.</text>
</comment>
<proteinExistence type="predicted"/>
<dbReference type="EMBL" id="JACGWN010000005">
    <property type="protein sequence ID" value="KAL0448628.1"/>
    <property type="molecule type" value="Genomic_DNA"/>
</dbReference>
<dbReference type="AlphaFoldDB" id="A0AAW2X4G0"/>
<accession>A0AAW2X4G0</accession>
<protein>
    <submittedName>
        <fullName evidence="1">Uncharacterized protein</fullName>
    </submittedName>
</protein>
<reference evidence="1" key="1">
    <citation type="submission" date="2020-06" db="EMBL/GenBank/DDBJ databases">
        <authorList>
            <person name="Li T."/>
            <person name="Hu X."/>
            <person name="Zhang T."/>
            <person name="Song X."/>
            <person name="Zhang H."/>
            <person name="Dai N."/>
            <person name="Sheng W."/>
            <person name="Hou X."/>
            <person name="Wei L."/>
        </authorList>
    </citation>
    <scope>NUCLEOTIDE SEQUENCE</scope>
    <source>
        <strain evidence="1">KEN1</strain>
        <tissue evidence="1">Leaf</tissue>
    </source>
</reference>
<reference evidence="1" key="2">
    <citation type="journal article" date="2024" name="Plant">
        <title>Genomic evolution and insights into agronomic trait innovations of Sesamum species.</title>
        <authorList>
            <person name="Miao H."/>
            <person name="Wang L."/>
            <person name="Qu L."/>
            <person name="Liu H."/>
            <person name="Sun Y."/>
            <person name="Le M."/>
            <person name="Wang Q."/>
            <person name="Wei S."/>
            <person name="Zheng Y."/>
            <person name="Lin W."/>
            <person name="Duan Y."/>
            <person name="Cao H."/>
            <person name="Xiong S."/>
            <person name="Wang X."/>
            <person name="Wei L."/>
            <person name="Li C."/>
            <person name="Ma Q."/>
            <person name="Ju M."/>
            <person name="Zhao R."/>
            <person name="Li G."/>
            <person name="Mu C."/>
            <person name="Tian Q."/>
            <person name="Mei H."/>
            <person name="Zhang T."/>
            <person name="Gao T."/>
            <person name="Zhang H."/>
        </authorList>
    </citation>
    <scope>NUCLEOTIDE SEQUENCE</scope>
    <source>
        <strain evidence="1">KEN1</strain>
    </source>
</reference>
<organism evidence="1">
    <name type="scientific">Sesamum latifolium</name>
    <dbReference type="NCBI Taxonomy" id="2727402"/>
    <lineage>
        <taxon>Eukaryota</taxon>
        <taxon>Viridiplantae</taxon>
        <taxon>Streptophyta</taxon>
        <taxon>Embryophyta</taxon>
        <taxon>Tracheophyta</taxon>
        <taxon>Spermatophyta</taxon>
        <taxon>Magnoliopsida</taxon>
        <taxon>eudicotyledons</taxon>
        <taxon>Gunneridae</taxon>
        <taxon>Pentapetalae</taxon>
        <taxon>asterids</taxon>
        <taxon>lamiids</taxon>
        <taxon>Lamiales</taxon>
        <taxon>Pedaliaceae</taxon>
        <taxon>Sesamum</taxon>
    </lineage>
</organism>
<gene>
    <name evidence="1" type="ORF">Slati_1419200</name>
</gene>
<evidence type="ECO:0000313" key="1">
    <source>
        <dbReference type="EMBL" id="KAL0448628.1"/>
    </source>
</evidence>
<name>A0AAW2X4G0_9LAMI</name>
<sequence length="60" mass="6088">MAGVRQFAGSSFAITTSMKGTPCLSVGLLQSGTLLKGPQGIIPGKIGRNGSNKIKNAITI</sequence>